<comment type="caution">
    <text evidence="2">The sequence shown here is derived from an EMBL/GenBank/DDBJ whole genome shotgun (WGS) entry which is preliminary data.</text>
</comment>
<name>A0A7X1GB32_9PSED</name>
<dbReference type="PROSITE" id="PS50112">
    <property type="entry name" value="PAS"/>
    <property type="match status" value="1"/>
</dbReference>
<sequence>MQRAKPEAIVASWNAAAARIKGYDEAEILGAHFSRFYTQQDRQDGKPQQALRTVIEEGRFEGWLHDRLR</sequence>
<dbReference type="Gene3D" id="3.30.450.20">
    <property type="entry name" value="PAS domain"/>
    <property type="match status" value="1"/>
</dbReference>
<dbReference type="Proteomes" id="UP000526003">
    <property type="component" value="Unassembled WGS sequence"/>
</dbReference>
<evidence type="ECO:0000259" key="1">
    <source>
        <dbReference type="PROSITE" id="PS50112"/>
    </source>
</evidence>
<keyword evidence="3" id="KW-1185">Reference proteome</keyword>
<accession>A0A7X1GB32</accession>
<evidence type="ECO:0000313" key="2">
    <source>
        <dbReference type="EMBL" id="MBC2688730.1"/>
    </source>
</evidence>
<proteinExistence type="predicted"/>
<dbReference type="AlphaFoldDB" id="A0A7X1GB32"/>
<dbReference type="EMBL" id="JACMYG010000002">
    <property type="protein sequence ID" value="MBC2688730.1"/>
    <property type="molecule type" value="Genomic_DNA"/>
</dbReference>
<protein>
    <recommendedName>
        <fullName evidence="1">PAS domain-containing protein</fullName>
    </recommendedName>
</protein>
<organism evidence="2 3">
    <name type="scientific">Pseudomonas kielensis</name>
    <dbReference type="NCBI Taxonomy" id="2762577"/>
    <lineage>
        <taxon>Bacteria</taxon>
        <taxon>Pseudomonadati</taxon>
        <taxon>Pseudomonadota</taxon>
        <taxon>Gammaproteobacteria</taxon>
        <taxon>Pseudomonadales</taxon>
        <taxon>Pseudomonadaceae</taxon>
        <taxon>Pseudomonas</taxon>
    </lineage>
</organism>
<reference evidence="2 3" key="1">
    <citation type="submission" date="2020-08" db="EMBL/GenBank/DDBJ databases">
        <title>Pseudomonas sp. nov.</title>
        <authorList>
            <person name="Gieschler S."/>
            <person name="Fiedler G."/>
            <person name="Brinks E."/>
            <person name="Boehnlein C."/>
            <person name="Franz C.M.A.P."/>
            <person name="Kabisch J."/>
        </authorList>
    </citation>
    <scope>NUCLEOTIDE SEQUENCE [LARGE SCALE GENOMIC DNA]</scope>
    <source>
        <strain evidence="2 3">MBT-1</strain>
    </source>
</reference>
<feature type="domain" description="PAS" evidence="1">
    <location>
        <begin position="1"/>
        <end position="58"/>
    </location>
</feature>
<evidence type="ECO:0000313" key="3">
    <source>
        <dbReference type="Proteomes" id="UP000526003"/>
    </source>
</evidence>
<dbReference type="InterPro" id="IPR000014">
    <property type="entry name" value="PAS"/>
</dbReference>
<dbReference type="InterPro" id="IPR035965">
    <property type="entry name" value="PAS-like_dom_sf"/>
</dbReference>
<dbReference type="SUPFAM" id="SSF55785">
    <property type="entry name" value="PYP-like sensor domain (PAS domain)"/>
    <property type="match status" value="1"/>
</dbReference>
<gene>
    <name evidence="2" type="ORF">H7995_02825</name>
</gene>